<dbReference type="GO" id="GO:0007165">
    <property type="term" value="P:signal transduction"/>
    <property type="evidence" value="ECO:0007669"/>
    <property type="project" value="InterPro"/>
</dbReference>
<reference evidence="2" key="2">
    <citation type="submission" date="2023-07" db="EMBL/GenBank/DDBJ databases">
        <authorList>
            <person name="Bai X.-H."/>
            <person name="Wang H.-H."/>
            <person name="Wang J."/>
            <person name="Ma M.-Y."/>
            <person name="Hu H.-H."/>
            <person name="Song Z.-L."/>
            <person name="Ma H.-G."/>
            <person name="Fan Y."/>
            <person name="Du C.-Y."/>
            <person name="Xu J.-C."/>
        </authorList>
    </citation>
    <scope>NUCLEOTIDE SEQUENCE</scope>
    <source>
        <strain evidence="2">CZ1</strain>
    </source>
</reference>
<dbReference type="InterPro" id="IPR035897">
    <property type="entry name" value="Toll_tir_struct_dom_sf"/>
</dbReference>
<dbReference type="Pfam" id="PF13676">
    <property type="entry name" value="TIR_2"/>
    <property type="match status" value="1"/>
</dbReference>
<gene>
    <name evidence="2" type="ORF">Q2T42_28680</name>
</gene>
<dbReference type="Gene3D" id="3.40.50.10140">
    <property type="entry name" value="Toll/interleukin-1 receptor homology (TIR) domain"/>
    <property type="match status" value="1"/>
</dbReference>
<dbReference type="EMBL" id="CP130144">
    <property type="protein sequence ID" value="WNZ45770.1"/>
    <property type="molecule type" value="Genomic_DNA"/>
</dbReference>
<organism evidence="2">
    <name type="scientific">Leptolyngbya boryana CZ1</name>
    <dbReference type="NCBI Taxonomy" id="3060204"/>
    <lineage>
        <taxon>Bacteria</taxon>
        <taxon>Bacillati</taxon>
        <taxon>Cyanobacteriota</taxon>
        <taxon>Cyanophyceae</taxon>
        <taxon>Leptolyngbyales</taxon>
        <taxon>Leptolyngbyaceae</taxon>
        <taxon>Leptolyngbya group</taxon>
        <taxon>Leptolyngbya</taxon>
    </lineage>
</organism>
<sequence>MTDVFISYSRKDKLFVERLHNALKDQGRETWVDWQDIPLTADWWQEIERGIEGTATFVFILSPDSIASEVCTREINHAVKHNKRLVPIVYREGFGHTHPALARHINPAMIELAFYDAA</sequence>
<dbReference type="SUPFAM" id="SSF52200">
    <property type="entry name" value="Toll/Interleukin receptor TIR domain"/>
    <property type="match status" value="1"/>
</dbReference>
<accession>A0AA96X547</accession>
<name>A0AA96X547_LEPBY</name>
<evidence type="ECO:0000313" key="2">
    <source>
        <dbReference type="EMBL" id="WNZ45770.1"/>
    </source>
</evidence>
<evidence type="ECO:0000259" key="1">
    <source>
        <dbReference type="PROSITE" id="PS50104"/>
    </source>
</evidence>
<dbReference type="PROSITE" id="PS50104">
    <property type="entry name" value="TIR"/>
    <property type="match status" value="1"/>
</dbReference>
<dbReference type="InterPro" id="IPR000157">
    <property type="entry name" value="TIR_dom"/>
</dbReference>
<dbReference type="PANTHER" id="PTHR47508">
    <property type="entry name" value="SAM DOMAIN-CONTAINING PROTEIN-RELATED"/>
    <property type="match status" value="1"/>
</dbReference>
<dbReference type="RefSeq" id="WP_316427244.1">
    <property type="nucleotide sequence ID" value="NZ_CP130144.1"/>
</dbReference>
<feature type="domain" description="TIR" evidence="1">
    <location>
        <begin position="1"/>
        <end position="118"/>
    </location>
</feature>
<proteinExistence type="predicted"/>
<reference evidence="2" key="1">
    <citation type="journal article" date="2023" name="Plants (Basel)">
        <title>Genomic Analysis of Leptolyngbya boryana CZ1 Reveals Efficient Carbon Fixation Modules.</title>
        <authorList>
            <person name="Bai X."/>
            <person name="Wang H."/>
            <person name="Cheng W."/>
            <person name="Wang J."/>
            <person name="Ma M."/>
            <person name="Hu H."/>
            <person name="Song Z."/>
            <person name="Ma H."/>
            <person name="Fan Y."/>
            <person name="Du C."/>
            <person name="Xu J."/>
        </authorList>
    </citation>
    <scope>NUCLEOTIDE SEQUENCE</scope>
    <source>
        <strain evidence="2">CZ1</strain>
    </source>
</reference>
<dbReference type="AlphaFoldDB" id="A0AA96X547"/>
<dbReference type="PANTHER" id="PTHR47508:SF3">
    <property type="entry name" value="TIR DOMAIN-CONTAINING PROTEIN"/>
    <property type="match status" value="1"/>
</dbReference>
<dbReference type="SMART" id="SM00255">
    <property type="entry name" value="TIR"/>
    <property type="match status" value="1"/>
</dbReference>
<protein>
    <submittedName>
        <fullName evidence="2">Toll/interleukin-1 receptor domain-containing protein</fullName>
    </submittedName>
</protein>
<keyword evidence="2" id="KW-0675">Receptor</keyword>